<feature type="chain" id="PRO_5041425451" description="Secreted protein" evidence="2">
    <location>
        <begin position="16"/>
        <end position="100"/>
    </location>
</feature>
<sequence>MVLLVTLITLPVAASFVSCCRERDAIMRLCKPSLDPCPSGPGLGAWESLDPAPEKDSASSHPIFDATLPSAIPAAKRPVTVESGEVTMFHPAQPIQAPVS</sequence>
<dbReference type="EMBL" id="JAUKUA010000001">
    <property type="protein sequence ID" value="KAK0729941.1"/>
    <property type="molecule type" value="Genomic_DNA"/>
</dbReference>
<evidence type="ECO:0000313" key="4">
    <source>
        <dbReference type="Proteomes" id="UP001172102"/>
    </source>
</evidence>
<keyword evidence="2" id="KW-0732">Signal</keyword>
<keyword evidence="4" id="KW-1185">Reference proteome</keyword>
<evidence type="ECO:0000256" key="1">
    <source>
        <dbReference type="SAM" id="MobiDB-lite"/>
    </source>
</evidence>
<evidence type="ECO:0008006" key="5">
    <source>
        <dbReference type="Google" id="ProtNLM"/>
    </source>
</evidence>
<organism evidence="3 4">
    <name type="scientific">Lasiosphaeris hirsuta</name>
    <dbReference type="NCBI Taxonomy" id="260670"/>
    <lineage>
        <taxon>Eukaryota</taxon>
        <taxon>Fungi</taxon>
        <taxon>Dikarya</taxon>
        <taxon>Ascomycota</taxon>
        <taxon>Pezizomycotina</taxon>
        <taxon>Sordariomycetes</taxon>
        <taxon>Sordariomycetidae</taxon>
        <taxon>Sordariales</taxon>
        <taxon>Lasiosphaeriaceae</taxon>
        <taxon>Lasiosphaeris</taxon>
    </lineage>
</organism>
<name>A0AA40B982_9PEZI</name>
<evidence type="ECO:0000313" key="3">
    <source>
        <dbReference type="EMBL" id="KAK0729941.1"/>
    </source>
</evidence>
<comment type="caution">
    <text evidence="3">The sequence shown here is derived from an EMBL/GenBank/DDBJ whole genome shotgun (WGS) entry which is preliminary data.</text>
</comment>
<proteinExistence type="predicted"/>
<dbReference type="Proteomes" id="UP001172102">
    <property type="component" value="Unassembled WGS sequence"/>
</dbReference>
<evidence type="ECO:0000256" key="2">
    <source>
        <dbReference type="SAM" id="SignalP"/>
    </source>
</evidence>
<protein>
    <recommendedName>
        <fullName evidence="5">Secreted protein</fullName>
    </recommendedName>
</protein>
<feature type="signal peptide" evidence="2">
    <location>
        <begin position="1"/>
        <end position="15"/>
    </location>
</feature>
<dbReference type="AlphaFoldDB" id="A0AA40B982"/>
<accession>A0AA40B982</accession>
<feature type="region of interest" description="Disordered" evidence="1">
    <location>
        <begin position="41"/>
        <end position="60"/>
    </location>
</feature>
<reference evidence="3" key="1">
    <citation type="submission" date="2023-06" db="EMBL/GenBank/DDBJ databases">
        <title>Genome-scale phylogeny and comparative genomics of the fungal order Sordariales.</title>
        <authorList>
            <consortium name="Lawrence Berkeley National Laboratory"/>
            <person name="Hensen N."/>
            <person name="Bonometti L."/>
            <person name="Westerberg I."/>
            <person name="Brannstrom I.O."/>
            <person name="Guillou S."/>
            <person name="Cros-Aarteil S."/>
            <person name="Calhoun S."/>
            <person name="Haridas S."/>
            <person name="Kuo A."/>
            <person name="Mondo S."/>
            <person name="Pangilinan J."/>
            <person name="Riley R."/>
            <person name="Labutti K."/>
            <person name="Andreopoulos B."/>
            <person name="Lipzen A."/>
            <person name="Chen C."/>
            <person name="Yanf M."/>
            <person name="Daum C."/>
            <person name="Ng V."/>
            <person name="Clum A."/>
            <person name="Steindorff A."/>
            <person name="Ohm R."/>
            <person name="Martin F."/>
            <person name="Silar P."/>
            <person name="Natvig D."/>
            <person name="Lalanne C."/>
            <person name="Gautier V."/>
            <person name="Ament-Velasquez S.L."/>
            <person name="Kruys A."/>
            <person name="Hutchinson M.I."/>
            <person name="Powell A.J."/>
            <person name="Barry K."/>
            <person name="Miller A.N."/>
            <person name="Grigoriev I.V."/>
            <person name="Debuchy R."/>
            <person name="Gladieux P."/>
            <person name="Thoren M.H."/>
            <person name="Johannesson H."/>
        </authorList>
    </citation>
    <scope>NUCLEOTIDE SEQUENCE</scope>
    <source>
        <strain evidence="3">SMH4607-1</strain>
    </source>
</reference>
<gene>
    <name evidence="3" type="ORF">B0H67DRAFT_16870</name>
</gene>